<dbReference type="AlphaFoldDB" id="A0A231HEM6"/>
<evidence type="ECO:0000256" key="4">
    <source>
        <dbReference type="ARBA" id="ARBA00022833"/>
    </source>
</evidence>
<evidence type="ECO:0000259" key="7">
    <source>
        <dbReference type="Pfam" id="PF14464"/>
    </source>
</evidence>
<dbReference type="GO" id="GO:0061503">
    <property type="term" value="F:tRNA threonylcarbamoyladenosine dehydratase"/>
    <property type="evidence" value="ECO:0007669"/>
    <property type="project" value="TreeGrafter"/>
</dbReference>
<dbReference type="SUPFAM" id="SSF69572">
    <property type="entry name" value="Activating enzymes of the ubiquitin-like proteins"/>
    <property type="match status" value="1"/>
</dbReference>
<dbReference type="InterPro" id="IPR016135">
    <property type="entry name" value="UBQ-conjugating_enzyme/RWD"/>
</dbReference>
<gene>
    <name evidence="8" type="primary">moeB</name>
    <name evidence="8" type="ORF">B7C42_00249</name>
</gene>
<proteinExistence type="predicted"/>
<dbReference type="Proteomes" id="UP000215506">
    <property type="component" value="Unassembled WGS sequence"/>
</dbReference>
<dbReference type="InterPro" id="IPR035985">
    <property type="entry name" value="Ubiquitin-activating_enz"/>
</dbReference>
<keyword evidence="9" id="KW-1185">Reference proteome</keyword>
<dbReference type="GO" id="GO:0061605">
    <property type="term" value="F:molybdopterin-synthase adenylyltransferase activity"/>
    <property type="evidence" value="ECO:0007669"/>
    <property type="project" value="UniProtKB-EC"/>
</dbReference>
<feature type="domain" description="JAB" evidence="7">
    <location>
        <begin position="637"/>
        <end position="762"/>
    </location>
</feature>
<dbReference type="Pfam" id="PF00899">
    <property type="entry name" value="ThiF"/>
    <property type="match status" value="1"/>
</dbReference>
<keyword evidence="1" id="KW-0645">Protease</keyword>
<name>A0A231HEM6_9NOCA</name>
<dbReference type="Gene3D" id="3.40.50.720">
    <property type="entry name" value="NAD(P)-binding Rossmann-like Domain"/>
    <property type="match status" value="1"/>
</dbReference>
<dbReference type="InterPro" id="IPR032865">
    <property type="entry name" value="Prok-E2_A"/>
</dbReference>
<dbReference type="InterPro" id="IPR000594">
    <property type="entry name" value="ThiF_NAD_FAD-bd"/>
</dbReference>
<dbReference type="SUPFAM" id="SSF54495">
    <property type="entry name" value="UBC-like"/>
    <property type="match status" value="1"/>
</dbReference>
<organism evidence="8 9">
    <name type="scientific">Nocardia cerradoensis</name>
    <dbReference type="NCBI Taxonomy" id="85688"/>
    <lineage>
        <taxon>Bacteria</taxon>
        <taxon>Bacillati</taxon>
        <taxon>Actinomycetota</taxon>
        <taxon>Actinomycetes</taxon>
        <taxon>Mycobacteriales</taxon>
        <taxon>Nocardiaceae</taxon>
        <taxon>Nocardia</taxon>
    </lineage>
</organism>
<comment type="caution">
    <text evidence="8">The sequence shown here is derived from an EMBL/GenBank/DDBJ whole genome shotgun (WGS) entry which is preliminary data.</text>
</comment>
<dbReference type="PANTHER" id="PTHR43267:SF1">
    <property type="entry name" value="TRNA THREONYLCARBAMOYLADENOSINE DEHYDRATASE"/>
    <property type="match status" value="1"/>
</dbReference>
<protein>
    <submittedName>
        <fullName evidence="8">Molybdopterin-synthase adenylyltransferase</fullName>
        <ecNumber evidence="8">2.7.7.80</ecNumber>
    </submittedName>
</protein>
<evidence type="ECO:0000256" key="5">
    <source>
        <dbReference type="ARBA" id="ARBA00023049"/>
    </source>
</evidence>
<keyword evidence="4" id="KW-0862">Zinc</keyword>
<dbReference type="EMBL" id="NGAF01000001">
    <property type="protein sequence ID" value="OXR47127.1"/>
    <property type="molecule type" value="Genomic_DNA"/>
</dbReference>
<keyword evidence="5" id="KW-0482">Metalloprotease</keyword>
<keyword evidence="8" id="KW-0548">Nucleotidyltransferase</keyword>
<dbReference type="EC" id="2.7.7.80" evidence="8"/>
<dbReference type="GO" id="GO:0008237">
    <property type="term" value="F:metallopeptidase activity"/>
    <property type="evidence" value="ECO:0007669"/>
    <property type="project" value="UniProtKB-KW"/>
</dbReference>
<evidence type="ECO:0000256" key="3">
    <source>
        <dbReference type="ARBA" id="ARBA00022801"/>
    </source>
</evidence>
<evidence type="ECO:0000256" key="1">
    <source>
        <dbReference type="ARBA" id="ARBA00022670"/>
    </source>
</evidence>
<dbReference type="GO" id="GO:0061504">
    <property type="term" value="P:cyclic threonylcarbamoyladenosine biosynthetic process"/>
    <property type="evidence" value="ECO:0007669"/>
    <property type="project" value="TreeGrafter"/>
</dbReference>
<evidence type="ECO:0000313" key="9">
    <source>
        <dbReference type="Proteomes" id="UP000215506"/>
    </source>
</evidence>
<keyword evidence="2" id="KW-0479">Metal-binding</keyword>
<keyword evidence="3" id="KW-0378">Hydrolase</keyword>
<accession>A0A231HEM6</accession>
<feature type="domain" description="THIF-type NAD/FAD binding fold" evidence="6">
    <location>
        <begin position="367"/>
        <end position="478"/>
    </location>
</feature>
<dbReference type="GO" id="GO:0008641">
    <property type="term" value="F:ubiquitin-like modifier activating enzyme activity"/>
    <property type="evidence" value="ECO:0007669"/>
    <property type="project" value="InterPro"/>
</dbReference>
<keyword evidence="8" id="KW-0808">Transferase</keyword>
<dbReference type="Pfam" id="PF14464">
    <property type="entry name" value="Prok-JAB"/>
    <property type="match status" value="1"/>
</dbReference>
<dbReference type="GO" id="GO:0006508">
    <property type="term" value="P:proteolysis"/>
    <property type="evidence" value="ECO:0007669"/>
    <property type="project" value="UniProtKB-KW"/>
</dbReference>
<evidence type="ECO:0000313" key="8">
    <source>
        <dbReference type="EMBL" id="OXR47127.1"/>
    </source>
</evidence>
<dbReference type="Gene3D" id="3.40.140.10">
    <property type="entry name" value="Cytidine Deaminase, domain 2"/>
    <property type="match status" value="1"/>
</dbReference>
<evidence type="ECO:0000259" key="6">
    <source>
        <dbReference type="Pfam" id="PF00899"/>
    </source>
</evidence>
<dbReference type="GO" id="GO:0046872">
    <property type="term" value="F:metal ion binding"/>
    <property type="evidence" value="ECO:0007669"/>
    <property type="project" value="UniProtKB-KW"/>
</dbReference>
<dbReference type="Pfam" id="PF14457">
    <property type="entry name" value="Prok-E2_A"/>
    <property type="match status" value="1"/>
</dbReference>
<dbReference type="InterPro" id="IPR028090">
    <property type="entry name" value="JAB_dom_prok"/>
</dbReference>
<dbReference type="SUPFAM" id="SSF102712">
    <property type="entry name" value="JAB1/MPN domain"/>
    <property type="match status" value="1"/>
</dbReference>
<dbReference type="PANTHER" id="PTHR43267">
    <property type="entry name" value="TRNA THREONYLCARBAMOYLADENOSINE DEHYDRATASE"/>
    <property type="match status" value="1"/>
</dbReference>
<sequence length="789" mass="85143">MNDLATAQLQELAAASNGAIEILRTVSRGQTTAYTVSLDTSGITSVAGGIKVRARERFEITAEGQFPFKHPSVGVHHRRWAGSPHVNWGSTLCLYLAPSVEWNPAEGMRGLISRLNLWLKRAASGTLDPHGQPLHPPAAYASGDAGWLVVHPELTHALPLSPFGSTRDRNHKIIYAWCRRRGNRVDIVEWLGATDVYSRVSASSFSPFDAHEELIFVAPVLLLTDIIGFEYPDNVSALATSLDRFGVTRKFLLDSLARASTINNYIKSLTDTSEKFPTILVLGTPGRGVAGESAVTHIVAWKLDDLGHRIVKLIGDMPANAPLELSEEVQDLGRSWMGYAKAEWMVVYENRPETTNRRDSGTAANWLSNKRVLILGCGALGAPIAEHCVRAGVAQLTVADSGAVTPGILVRQPYSDGDIGFSKSWALAKRLSEIRPELTVDFVNGDVVAKFLGATANVSQFDLVVDATANASVRAALEARRMPDREIWPPVLTALFGHDATLGIVTVSHGGSTGSGYDLLRRAAIDAYGFESGAWSDIAGDIFPSTPRSDLFFPEPGCSAPTFVGSSVQTGALASSLFWFGINELTSPAKGKPMSAIATQIGTTSPAPGTTRLDWPNDHVARDDTGQYEIRLTQRALHEMRAETRRGARVRNASIETGGMLLGSFDEAINVVHVDVATGPSPDSKLSDIFFSHGTEGTQEIIDRYRSQTNGRIGFVGIWHTHPYGRAHPSPTDVAGMKWLVSPAGAGRRALMLILGGDHASWTDWVESGKPPSMYVRVVTRPGGEHTVA</sequence>
<dbReference type="InterPro" id="IPR045886">
    <property type="entry name" value="ThiF/MoeB/HesA"/>
</dbReference>
<reference evidence="8 9" key="1">
    <citation type="submission" date="2017-07" db="EMBL/GenBank/DDBJ databases">
        <title>First draft Genome Sequence of Nocardia cerradoensis isolated from human infection.</title>
        <authorList>
            <person name="Carrasco G."/>
        </authorList>
    </citation>
    <scope>NUCLEOTIDE SEQUENCE [LARGE SCALE GENOMIC DNA]</scope>
    <source>
        <strain evidence="8 9">CNM20130759</strain>
    </source>
</reference>
<evidence type="ECO:0000256" key="2">
    <source>
        <dbReference type="ARBA" id="ARBA00022723"/>
    </source>
</evidence>